<keyword evidence="2" id="KW-1185">Reference proteome</keyword>
<protein>
    <submittedName>
        <fullName evidence="1">Uncharacterized protein</fullName>
    </submittedName>
</protein>
<feature type="non-terminal residue" evidence="1">
    <location>
        <position position="115"/>
    </location>
</feature>
<reference evidence="1 2" key="1">
    <citation type="submission" date="2015-08" db="EMBL/GenBank/DDBJ databases">
        <title>Next Generation Sequencing and Analysis of the Genome of Puccinia sorghi L Schw, the Causal Agent of Maize Common Rust.</title>
        <authorList>
            <person name="Rochi L."/>
            <person name="Burguener G."/>
            <person name="Darino M."/>
            <person name="Turjanski A."/>
            <person name="Kreff E."/>
            <person name="Dieguez M.J."/>
            <person name="Sacco F."/>
        </authorList>
    </citation>
    <scope>NUCLEOTIDE SEQUENCE [LARGE SCALE GENOMIC DNA]</scope>
    <source>
        <strain evidence="1 2">RO10H11247</strain>
    </source>
</reference>
<comment type="caution">
    <text evidence="1">The sequence shown here is derived from an EMBL/GenBank/DDBJ whole genome shotgun (WGS) entry which is preliminary data.</text>
</comment>
<accession>A0A0L6VJW9</accession>
<sequence length="115" mass="13169">ASPSNRFTMLLQQAIPKSSPCKASKESQAQWMTLNTKSNFCRTSVAFWYTSEHIVSIFFVYWESLLKIPGLFLTFQPASMTFALINKMLDPVGVDNWSKRVLKQRVFKKPGPSFI</sequence>
<name>A0A0L6VJW9_9BASI</name>
<feature type="non-terminal residue" evidence="1">
    <location>
        <position position="1"/>
    </location>
</feature>
<gene>
    <name evidence="1" type="ORF">VP01_14661g1</name>
</gene>
<dbReference type="AlphaFoldDB" id="A0A0L6VJW9"/>
<dbReference type="Proteomes" id="UP000037035">
    <property type="component" value="Unassembled WGS sequence"/>
</dbReference>
<organism evidence="1 2">
    <name type="scientific">Puccinia sorghi</name>
    <dbReference type="NCBI Taxonomy" id="27349"/>
    <lineage>
        <taxon>Eukaryota</taxon>
        <taxon>Fungi</taxon>
        <taxon>Dikarya</taxon>
        <taxon>Basidiomycota</taxon>
        <taxon>Pucciniomycotina</taxon>
        <taxon>Pucciniomycetes</taxon>
        <taxon>Pucciniales</taxon>
        <taxon>Pucciniaceae</taxon>
        <taxon>Puccinia</taxon>
    </lineage>
</organism>
<proteinExistence type="predicted"/>
<dbReference type="EMBL" id="LAVV01005178">
    <property type="protein sequence ID" value="KNZ61009.1"/>
    <property type="molecule type" value="Genomic_DNA"/>
</dbReference>
<dbReference type="VEuPathDB" id="FungiDB:VP01_14661g1"/>
<evidence type="ECO:0000313" key="2">
    <source>
        <dbReference type="Proteomes" id="UP000037035"/>
    </source>
</evidence>
<evidence type="ECO:0000313" key="1">
    <source>
        <dbReference type="EMBL" id="KNZ61009.1"/>
    </source>
</evidence>